<sequence length="57" mass="6507">MTSTLRNGEVGNTRQRRDRGGKGFGFFGITAVINTIPKLDFEVVECGRYMYKFRCVL</sequence>
<dbReference type="InParanoid" id="A0A0C2T4H1"/>
<feature type="compositionally biased region" description="Polar residues" evidence="1">
    <location>
        <begin position="1"/>
        <end position="13"/>
    </location>
</feature>
<evidence type="ECO:0000313" key="2">
    <source>
        <dbReference type="EMBL" id="KIL61429.1"/>
    </source>
</evidence>
<protein>
    <submittedName>
        <fullName evidence="2">Uncharacterized protein</fullName>
    </submittedName>
</protein>
<gene>
    <name evidence="2" type="ORF">M378DRAFT_855065</name>
</gene>
<name>A0A0C2T4H1_AMAMK</name>
<dbReference type="AlphaFoldDB" id="A0A0C2T4H1"/>
<dbReference type="HOGENOM" id="CLU_2996118_0_0_1"/>
<accession>A0A0C2T4H1</accession>
<evidence type="ECO:0000313" key="3">
    <source>
        <dbReference type="Proteomes" id="UP000054549"/>
    </source>
</evidence>
<reference evidence="2 3" key="1">
    <citation type="submission" date="2014-04" db="EMBL/GenBank/DDBJ databases">
        <title>Evolutionary Origins and Diversification of the Mycorrhizal Mutualists.</title>
        <authorList>
            <consortium name="DOE Joint Genome Institute"/>
            <consortium name="Mycorrhizal Genomics Consortium"/>
            <person name="Kohler A."/>
            <person name="Kuo A."/>
            <person name="Nagy L.G."/>
            <person name="Floudas D."/>
            <person name="Copeland A."/>
            <person name="Barry K.W."/>
            <person name="Cichocki N."/>
            <person name="Veneault-Fourrey C."/>
            <person name="LaButti K."/>
            <person name="Lindquist E.A."/>
            <person name="Lipzen A."/>
            <person name="Lundell T."/>
            <person name="Morin E."/>
            <person name="Murat C."/>
            <person name="Riley R."/>
            <person name="Ohm R."/>
            <person name="Sun H."/>
            <person name="Tunlid A."/>
            <person name="Henrissat B."/>
            <person name="Grigoriev I.V."/>
            <person name="Hibbett D.S."/>
            <person name="Martin F."/>
        </authorList>
    </citation>
    <scope>NUCLEOTIDE SEQUENCE [LARGE SCALE GENOMIC DNA]</scope>
    <source>
        <strain evidence="2 3">Koide BX008</strain>
    </source>
</reference>
<dbReference type="Proteomes" id="UP000054549">
    <property type="component" value="Unassembled WGS sequence"/>
</dbReference>
<dbReference type="EMBL" id="KN818284">
    <property type="protein sequence ID" value="KIL61429.1"/>
    <property type="molecule type" value="Genomic_DNA"/>
</dbReference>
<feature type="region of interest" description="Disordered" evidence="1">
    <location>
        <begin position="1"/>
        <end position="24"/>
    </location>
</feature>
<keyword evidence="3" id="KW-1185">Reference proteome</keyword>
<evidence type="ECO:0000256" key="1">
    <source>
        <dbReference type="SAM" id="MobiDB-lite"/>
    </source>
</evidence>
<proteinExistence type="predicted"/>
<organism evidence="2 3">
    <name type="scientific">Amanita muscaria (strain Koide BX008)</name>
    <dbReference type="NCBI Taxonomy" id="946122"/>
    <lineage>
        <taxon>Eukaryota</taxon>
        <taxon>Fungi</taxon>
        <taxon>Dikarya</taxon>
        <taxon>Basidiomycota</taxon>
        <taxon>Agaricomycotina</taxon>
        <taxon>Agaricomycetes</taxon>
        <taxon>Agaricomycetidae</taxon>
        <taxon>Agaricales</taxon>
        <taxon>Pluteineae</taxon>
        <taxon>Amanitaceae</taxon>
        <taxon>Amanita</taxon>
    </lineage>
</organism>